<accession>A0A0E9TTH6</accession>
<reference evidence="1" key="2">
    <citation type="journal article" date="2015" name="Fish Shellfish Immunol.">
        <title>Early steps in the European eel (Anguilla anguilla)-Vibrio vulnificus interaction in the gills: Role of the RtxA13 toxin.</title>
        <authorList>
            <person name="Callol A."/>
            <person name="Pajuelo D."/>
            <person name="Ebbesson L."/>
            <person name="Teles M."/>
            <person name="MacKenzie S."/>
            <person name="Amaro C."/>
        </authorList>
    </citation>
    <scope>NUCLEOTIDE SEQUENCE</scope>
</reference>
<dbReference type="EMBL" id="GBXM01052534">
    <property type="protein sequence ID" value="JAH56043.1"/>
    <property type="molecule type" value="Transcribed_RNA"/>
</dbReference>
<organism evidence="1">
    <name type="scientific">Anguilla anguilla</name>
    <name type="common">European freshwater eel</name>
    <name type="synonym">Muraena anguilla</name>
    <dbReference type="NCBI Taxonomy" id="7936"/>
    <lineage>
        <taxon>Eukaryota</taxon>
        <taxon>Metazoa</taxon>
        <taxon>Chordata</taxon>
        <taxon>Craniata</taxon>
        <taxon>Vertebrata</taxon>
        <taxon>Euteleostomi</taxon>
        <taxon>Actinopterygii</taxon>
        <taxon>Neopterygii</taxon>
        <taxon>Teleostei</taxon>
        <taxon>Anguilliformes</taxon>
        <taxon>Anguillidae</taxon>
        <taxon>Anguilla</taxon>
    </lineage>
</organism>
<proteinExistence type="predicted"/>
<reference evidence="1" key="1">
    <citation type="submission" date="2014-11" db="EMBL/GenBank/DDBJ databases">
        <authorList>
            <person name="Amaro Gonzalez C."/>
        </authorList>
    </citation>
    <scope>NUCLEOTIDE SEQUENCE</scope>
</reference>
<name>A0A0E9TTH6_ANGAN</name>
<sequence length="15" mass="1806">MLACVYIYYLLDQVV</sequence>
<evidence type="ECO:0000313" key="1">
    <source>
        <dbReference type="EMBL" id="JAH56043.1"/>
    </source>
</evidence>
<protein>
    <submittedName>
        <fullName evidence="1">Uncharacterized protein</fullName>
    </submittedName>
</protein>